<name>A0A448SL31_SERFO</name>
<proteinExistence type="predicted"/>
<evidence type="ECO:0000313" key="2">
    <source>
        <dbReference type="Proteomes" id="UP000270487"/>
    </source>
</evidence>
<dbReference type="AlphaFoldDB" id="A0A448SL31"/>
<accession>A0A448SL31</accession>
<dbReference type="RefSeq" id="WP_261288617.1">
    <property type="nucleotide sequence ID" value="NZ_CAMKJC010000007.1"/>
</dbReference>
<dbReference type="EMBL" id="LR134492">
    <property type="protein sequence ID" value="VEI68341.1"/>
    <property type="molecule type" value="Genomic_DNA"/>
</dbReference>
<sequence length="95" mass="10859">MKLFFMIISLKFLSPGDKLLGRLVKKNLWTFTGQIGDDTFSEAMLMQEMSSFCRGQQSHARGFVIIWDNSQGLVKYRRIPNFARKTGLFADFGTA</sequence>
<dbReference type="Proteomes" id="UP000270487">
    <property type="component" value="Chromosome"/>
</dbReference>
<reference evidence="1 2" key="1">
    <citation type="submission" date="2018-12" db="EMBL/GenBank/DDBJ databases">
        <authorList>
            <consortium name="Pathogen Informatics"/>
        </authorList>
    </citation>
    <scope>NUCLEOTIDE SEQUENCE [LARGE SCALE GENOMIC DNA]</scope>
    <source>
        <strain evidence="1 2">NCTC13193</strain>
    </source>
</reference>
<gene>
    <name evidence="1" type="ORF">NCTC13193_02285</name>
</gene>
<evidence type="ECO:0000313" key="1">
    <source>
        <dbReference type="EMBL" id="VEI68341.1"/>
    </source>
</evidence>
<protein>
    <submittedName>
        <fullName evidence="1">Uncharacterized protein</fullName>
    </submittedName>
</protein>
<organism evidence="1 2">
    <name type="scientific">Serratia fonticola</name>
    <dbReference type="NCBI Taxonomy" id="47917"/>
    <lineage>
        <taxon>Bacteria</taxon>
        <taxon>Pseudomonadati</taxon>
        <taxon>Pseudomonadota</taxon>
        <taxon>Gammaproteobacteria</taxon>
        <taxon>Enterobacterales</taxon>
        <taxon>Yersiniaceae</taxon>
        <taxon>Serratia</taxon>
    </lineage>
</organism>